<dbReference type="AlphaFoldDB" id="A0A5B9R0L1"/>
<dbReference type="EMBL" id="CP042914">
    <property type="protein sequence ID" value="QEG43789.1"/>
    <property type="molecule type" value="Genomic_DNA"/>
</dbReference>
<proteinExistence type="predicted"/>
<reference evidence="2 3" key="1">
    <citation type="submission" date="2019-08" db="EMBL/GenBank/DDBJ databases">
        <title>Deep-cultivation of Planctomycetes and their phenomic and genomic characterization uncovers novel biology.</title>
        <authorList>
            <person name="Wiegand S."/>
            <person name="Jogler M."/>
            <person name="Boedeker C."/>
            <person name="Pinto D."/>
            <person name="Vollmers J."/>
            <person name="Rivas-Marin E."/>
            <person name="Kohn T."/>
            <person name="Peeters S.H."/>
            <person name="Heuer A."/>
            <person name="Rast P."/>
            <person name="Oberbeckmann S."/>
            <person name="Bunk B."/>
            <person name="Jeske O."/>
            <person name="Meyerdierks A."/>
            <person name="Storesund J.E."/>
            <person name="Kallscheuer N."/>
            <person name="Luecker S."/>
            <person name="Lage O.M."/>
            <person name="Pohl T."/>
            <person name="Merkel B.J."/>
            <person name="Hornburger P."/>
            <person name="Mueller R.-W."/>
            <person name="Bruemmer F."/>
            <person name="Labrenz M."/>
            <person name="Spormann A.M."/>
            <person name="Op den Camp H."/>
            <person name="Overmann J."/>
            <person name="Amann R."/>
            <person name="Jetten M.S.M."/>
            <person name="Mascher T."/>
            <person name="Medema M.H."/>
            <person name="Devos D.P."/>
            <person name="Kaster A.-K."/>
            <person name="Ovreas L."/>
            <person name="Rohde M."/>
            <person name="Galperin M.Y."/>
            <person name="Jogler C."/>
        </authorList>
    </citation>
    <scope>NUCLEOTIDE SEQUENCE [LARGE SCALE GENOMIC DNA]</scope>
    <source>
        <strain evidence="2 3">UC8</strain>
    </source>
</reference>
<protein>
    <recommendedName>
        <fullName evidence="1">DUF1559 domain-containing protein</fullName>
    </recommendedName>
</protein>
<dbReference type="KEGG" id="rul:UC8_58450"/>
<dbReference type="Proteomes" id="UP000325286">
    <property type="component" value="Chromosome"/>
</dbReference>
<sequence>MRWKWPMAVLLGLCCLVVLSLLAMGIQAAREAARRMGCSNNLKQLGLACFNYHDTYSVLPPACGGTGPTPGYDTLSNQRRLSGFVGLIPFIEATPLFDTISGPYVTGDMPTPDPEEAAHMKGPYFRDHLDELSTAEGPLVMDNGDHYFPAMGPAPWLAADYPPWQVRQYGLRCPADPTERPAKHAALLNYAFCYGDGVYEVGYEPGLYLEFRDHAADALSQRGAFASGVSFSFDDLSDGTANTILLGEVVTYDGSRRAVGAVASNVAGLRDDPGLCLQAVASESPALHYRQDVALRMTPDGLASRGGNWADGAITWSGFNTILPPNSPSCDTEREHRLEGVFSASSNHAGGCQVVMADGSVRFITADIDTGDLHQASVYRGSPIADTVDSPYGVWGAMGTRGGGPVVE</sequence>
<feature type="domain" description="DUF1559" evidence="1">
    <location>
        <begin position="27"/>
        <end position="370"/>
    </location>
</feature>
<dbReference type="Pfam" id="PF07596">
    <property type="entry name" value="SBP_bac_10"/>
    <property type="match status" value="1"/>
</dbReference>
<organism evidence="2 3">
    <name type="scientific">Roseimaritima ulvae</name>
    <dbReference type="NCBI Taxonomy" id="980254"/>
    <lineage>
        <taxon>Bacteria</taxon>
        <taxon>Pseudomonadati</taxon>
        <taxon>Planctomycetota</taxon>
        <taxon>Planctomycetia</taxon>
        <taxon>Pirellulales</taxon>
        <taxon>Pirellulaceae</taxon>
        <taxon>Roseimaritima</taxon>
    </lineage>
</organism>
<name>A0A5B9R0L1_9BACT</name>
<evidence type="ECO:0000313" key="2">
    <source>
        <dbReference type="EMBL" id="QEG43789.1"/>
    </source>
</evidence>
<accession>A0A5B9R0L1</accession>
<evidence type="ECO:0000259" key="1">
    <source>
        <dbReference type="Pfam" id="PF07596"/>
    </source>
</evidence>
<dbReference type="InterPro" id="IPR011453">
    <property type="entry name" value="DUF1559"/>
</dbReference>
<evidence type="ECO:0000313" key="3">
    <source>
        <dbReference type="Proteomes" id="UP000325286"/>
    </source>
</evidence>
<dbReference type="OrthoDB" id="259295at2"/>
<dbReference type="InterPro" id="IPR027558">
    <property type="entry name" value="Pre_pil_HX9DG_C"/>
</dbReference>
<dbReference type="NCBIfam" id="TIGR04294">
    <property type="entry name" value="pre_pil_HX9DG"/>
    <property type="match status" value="1"/>
</dbReference>
<keyword evidence="3" id="KW-1185">Reference proteome</keyword>
<gene>
    <name evidence="2" type="ORF">UC8_58450</name>
</gene>
<dbReference type="RefSeq" id="WP_084426981.1">
    <property type="nucleotide sequence ID" value="NZ_CP042914.1"/>
</dbReference>
<dbReference type="PANTHER" id="PTHR30093">
    <property type="entry name" value="GENERAL SECRETION PATHWAY PROTEIN G"/>
    <property type="match status" value="1"/>
</dbReference>
<dbReference type="PANTHER" id="PTHR30093:SF2">
    <property type="entry name" value="TYPE II SECRETION SYSTEM PROTEIN H"/>
    <property type="match status" value="1"/>
</dbReference>